<reference evidence="2" key="1">
    <citation type="journal article" date="2019" name="Int. J. Syst. Evol. Microbiol.">
        <title>The Global Catalogue of Microorganisms (GCM) 10K type strain sequencing project: providing services to taxonomists for standard genome sequencing and annotation.</title>
        <authorList>
            <consortium name="The Broad Institute Genomics Platform"/>
            <consortium name="The Broad Institute Genome Sequencing Center for Infectious Disease"/>
            <person name="Wu L."/>
            <person name="Ma J."/>
        </authorList>
    </citation>
    <scope>NUCLEOTIDE SEQUENCE [LARGE SCALE GENOMIC DNA]</scope>
    <source>
        <strain evidence="2">JCM 18077</strain>
    </source>
</reference>
<keyword evidence="2" id="KW-1185">Reference proteome</keyword>
<sequence length="191" mass="19829">MNPIELFLELLRQWRDRGAVTFDDDAVHAPHAAVSAFDLDAFGQLADTLRRQSGTLHDAVSALTDVGAEVPQSWTGSAATALQTAASRLAVDLVPTAEAVARHAASVTAARDVLSEVLDDYRTTMSAATDPLAAGLALPEARAELNARLELAAEAGRAASAAVDDSIAVLGDEWRSAGDLSGGELVLAGDR</sequence>
<dbReference type="SUPFAM" id="SSF140453">
    <property type="entry name" value="EsxAB dimer-like"/>
    <property type="match status" value="1"/>
</dbReference>
<dbReference type="Gene3D" id="1.10.287.1060">
    <property type="entry name" value="ESAT-6-like"/>
    <property type="match status" value="1"/>
</dbReference>
<protein>
    <submittedName>
        <fullName evidence="1">Uncharacterized protein</fullName>
    </submittedName>
</protein>
<name>A0ABP8ZIE0_9ACTN</name>
<evidence type="ECO:0000313" key="2">
    <source>
        <dbReference type="Proteomes" id="UP001500822"/>
    </source>
</evidence>
<evidence type="ECO:0000313" key="1">
    <source>
        <dbReference type="EMBL" id="GAA4757343.1"/>
    </source>
</evidence>
<comment type="caution">
    <text evidence="1">The sequence shown here is derived from an EMBL/GenBank/DDBJ whole genome shotgun (WGS) entry which is preliminary data.</text>
</comment>
<dbReference type="RefSeq" id="WP_345314250.1">
    <property type="nucleotide sequence ID" value="NZ_BAABIE010000018.1"/>
</dbReference>
<dbReference type="EMBL" id="BAABIE010000018">
    <property type="protein sequence ID" value="GAA4757343.1"/>
    <property type="molecule type" value="Genomic_DNA"/>
</dbReference>
<organism evidence="1 2">
    <name type="scientific">Gordonia alkaliphila</name>
    <dbReference type="NCBI Taxonomy" id="1053547"/>
    <lineage>
        <taxon>Bacteria</taxon>
        <taxon>Bacillati</taxon>
        <taxon>Actinomycetota</taxon>
        <taxon>Actinomycetes</taxon>
        <taxon>Mycobacteriales</taxon>
        <taxon>Gordoniaceae</taxon>
        <taxon>Gordonia</taxon>
    </lineage>
</organism>
<dbReference type="InterPro" id="IPR036689">
    <property type="entry name" value="ESAT-6-like_sf"/>
</dbReference>
<accession>A0ABP8ZIE0</accession>
<dbReference type="Proteomes" id="UP001500822">
    <property type="component" value="Unassembled WGS sequence"/>
</dbReference>
<proteinExistence type="predicted"/>
<gene>
    <name evidence="1" type="ORF">GCM10023217_31880</name>
</gene>